<evidence type="ECO:0000313" key="1">
    <source>
        <dbReference type="EMBL" id="KAG8194685.1"/>
    </source>
</evidence>
<proteinExistence type="predicted"/>
<protein>
    <submittedName>
        <fullName evidence="1">Uncharacterized protein</fullName>
    </submittedName>
</protein>
<gene>
    <name evidence="1" type="ORF">JTE90_028000</name>
</gene>
<keyword evidence="2" id="KW-1185">Reference proteome</keyword>
<sequence length="149" mass="17719">MSFRILTPLLRKNNFLARTSGVYCRTLKTEPEKFETDEPIKFSTSKAGEWQARYTSQGKDHFKYPKSQSTIIVFSLTCFMVYFCMLREENDLDDWLRNIETEVPLKLEEGQLRQQIKEGKLAHLDVSYYEKRLEKVLEIQEKVKRAQRV</sequence>
<reference evidence="1 2" key="1">
    <citation type="journal article" date="2022" name="Nat. Ecol. Evol.">
        <title>A masculinizing supergene underlies an exaggerated male reproductive morph in a spider.</title>
        <authorList>
            <person name="Hendrickx F."/>
            <person name="De Corte Z."/>
            <person name="Sonet G."/>
            <person name="Van Belleghem S.M."/>
            <person name="Kostlbacher S."/>
            <person name="Vangestel C."/>
        </authorList>
    </citation>
    <scope>NUCLEOTIDE SEQUENCE [LARGE SCALE GENOMIC DNA]</scope>
    <source>
        <strain evidence="1">W744_W776</strain>
    </source>
</reference>
<evidence type="ECO:0000313" key="2">
    <source>
        <dbReference type="Proteomes" id="UP000827092"/>
    </source>
</evidence>
<name>A0AAV6VD30_9ARAC</name>
<dbReference type="AlphaFoldDB" id="A0AAV6VD30"/>
<dbReference type="PANTHER" id="PTHR35268:SF1">
    <property type="entry name" value="UBIQUINOL-CYTOCHROME-C REDUCTASE COMPLEX ASSEMBLY FACTOR 4"/>
    <property type="match status" value="1"/>
</dbReference>
<dbReference type="PANTHER" id="PTHR35268">
    <property type="entry name" value="PROTEIN CCSMST1"/>
    <property type="match status" value="1"/>
</dbReference>
<dbReference type="EMBL" id="JAFNEN010000100">
    <property type="protein sequence ID" value="KAG8194685.1"/>
    <property type="molecule type" value="Genomic_DNA"/>
</dbReference>
<accession>A0AAV6VD30</accession>
<comment type="caution">
    <text evidence="1">The sequence shown here is derived from an EMBL/GenBank/DDBJ whole genome shotgun (WGS) entry which is preliminary data.</text>
</comment>
<dbReference type="InterPro" id="IPR029160">
    <property type="entry name" value="UQCC4"/>
</dbReference>
<organism evidence="1 2">
    <name type="scientific">Oedothorax gibbosus</name>
    <dbReference type="NCBI Taxonomy" id="931172"/>
    <lineage>
        <taxon>Eukaryota</taxon>
        <taxon>Metazoa</taxon>
        <taxon>Ecdysozoa</taxon>
        <taxon>Arthropoda</taxon>
        <taxon>Chelicerata</taxon>
        <taxon>Arachnida</taxon>
        <taxon>Araneae</taxon>
        <taxon>Araneomorphae</taxon>
        <taxon>Entelegynae</taxon>
        <taxon>Araneoidea</taxon>
        <taxon>Linyphiidae</taxon>
        <taxon>Erigoninae</taxon>
        <taxon>Oedothorax</taxon>
    </lineage>
</organism>
<dbReference type="Proteomes" id="UP000827092">
    <property type="component" value="Unassembled WGS sequence"/>
</dbReference>
<dbReference type="Pfam" id="PF15013">
    <property type="entry name" value="CCSMST1"/>
    <property type="match status" value="1"/>
</dbReference>